<name>A0AAP2RFQ2_9EURY</name>
<evidence type="ECO:0008006" key="3">
    <source>
        <dbReference type="Google" id="ProtNLM"/>
    </source>
</evidence>
<dbReference type="RefSeq" id="WP_230742603.1">
    <property type="nucleotide sequence ID" value="NZ_PGCK01000010.1"/>
</dbReference>
<dbReference type="AlphaFoldDB" id="A0AAP2RFQ2"/>
<dbReference type="Proteomes" id="UP001320159">
    <property type="component" value="Unassembled WGS sequence"/>
</dbReference>
<evidence type="ECO:0000313" key="1">
    <source>
        <dbReference type="EMBL" id="MCD1295745.1"/>
    </source>
</evidence>
<proteinExistence type="predicted"/>
<evidence type="ECO:0000313" key="2">
    <source>
        <dbReference type="Proteomes" id="UP001320159"/>
    </source>
</evidence>
<sequence>MPLEVESLEIKNRNGLIKGELFKVYTDRGILFLHGKDDYRYGPSGMYKKISDELIGYGIASAFIDFRDEDDQDECVSDILASLDHIDSKYGIDRICIVGWGIGGSSGISATIKDLRVQTVITISSQAYGMENIEYLAQRPIMMVHGVDDNKISFQNTVDIARHVQGPKQLILLPDGDHELSSYKEKMADMIKNWVLKYL</sequence>
<dbReference type="InterPro" id="IPR029058">
    <property type="entry name" value="AB_hydrolase_fold"/>
</dbReference>
<dbReference type="SUPFAM" id="SSF53474">
    <property type="entry name" value="alpha/beta-Hydrolases"/>
    <property type="match status" value="1"/>
</dbReference>
<comment type="caution">
    <text evidence="1">The sequence shown here is derived from an EMBL/GenBank/DDBJ whole genome shotgun (WGS) entry which is preliminary data.</text>
</comment>
<keyword evidence="2" id="KW-1185">Reference proteome</keyword>
<protein>
    <recommendedName>
        <fullName evidence="3">Dienelactone hydrolase domain-containing protein</fullName>
    </recommendedName>
</protein>
<accession>A0AAP2RFQ2</accession>
<reference evidence="1 2" key="1">
    <citation type="submission" date="2017-11" db="EMBL/GenBank/DDBJ databases">
        <title>Isolation and Characterization of Family Methanocellaceae Species from Potential Methane Hydrate Area Offshore Southwestern Taiwan.</title>
        <authorList>
            <person name="Zhang W.-L."/>
            <person name="Chen W.-C."/>
            <person name="Lai M.-C."/>
            <person name="Chen S.-C."/>
        </authorList>
    </citation>
    <scope>NUCLEOTIDE SEQUENCE [LARGE SCALE GENOMIC DNA]</scope>
    <source>
        <strain evidence="1 2">CWC-04</strain>
    </source>
</reference>
<organism evidence="1 2">
    <name type="scientific">Methanooceanicella nereidis</name>
    <dbReference type="NCBI Taxonomy" id="2052831"/>
    <lineage>
        <taxon>Archaea</taxon>
        <taxon>Methanobacteriati</taxon>
        <taxon>Methanobacteriota</taxon>
        <taxon>Stenosarchaea group</taxon>
        <taxon>Methanomicrobia</taxon>
        <taxon>Methanocellales</taxon>
        <taxon>Methanocellaceae</taxon>
        <taxon>Methanooceanicella</taxon>
    </lineage>
</organism>
<gene>
    <name evidence="1" type="ORF">CUJ83_12120</name>
</gene>
<dbReference type="Gene3D" id="3.40.50.1820">
    <property type="entry name" value="alpha/beta hydrolase"/>
    <property type="match status" value="1"/>
</dbReference>
<dbReference type="EMBL" id="PGCK01000010">
    <property type="protein sequence ID" value="MCD1295745.1"/>
    <property type="molecule type" value="Genomic_DNA"/>
</dbReference>